<protein>
    <recommendedName>
        <fullName evidence="3">Lipoprotein</fullName>
    </recommendedName>
</protein>
<organism evidence="1 2">
    <name type="scientific">Rurimicrobium arvi</name>
    <dbReference type="NCBI Taxonomy" id="2049916"/>
    <lineage>
        <taxon>Bacteria</taxon>
        <taxon>Pseudomonadati</taxon>
        <taxon>Bacteroidota</taxon>
        <taxon>Chitinophagia</taxon>
        <taxon>Chitinophagales</taxon>
        <taxon>Chitinophagaceae</taxon>
        <taxon>Rurimicrobium</taxon>
    </lineage>
</organism>
<accession>A0ABP8MXJ8</accession>
<keyword evidence="2" id="KW-1185">Reference proteome</keyword>
<dbReference type="RefSeq" id="WP_344826429.1">
    <property type="nucleotide sequence ID" value="NZ_BAABEZ010000022.1"/>
</dbReference>
<evidence type="ECO:0000313" key="2">
    <source>
        <dbReference type="Proteomes" id="UP001501410"/>
    </source>
</evidence>
<dbReference type="PROSITE" id="PS51257">
    <property type="entry name" value="PROKAR_LIPOPROTEIN"/>
    <property type="match status" value="1"/>
</dbReference>
<dbReference type="EMBL" id="BAABEZ010000022">
    <property type="protein sequence ID" value="GAA4455967.1"/>
    <property type="molecule type" value="Genomic_DNA"/>
</dbReference>
<name>A0ABP8MXJ8_9BACT</name>
<gene>
    <name evidence="1" type="ORF">GCM10023092_20540</name>
</gene>
<proteinExistence type="predicted"/>
<comment type="caution">
    <text evidence="1">The sequence shown here is derived from an EMBL/GenBank/DDBJ whole genome shotgun (WGS) entry which is preliminary data.</text>
</comment>
<evidence type="ECO:0000313" key="1">
    <source>
        <dbReference type="EMBL" id="GAA4455967.1"/>
    </source>
</evidence>
<sequence>MKKVIFAIAALGLISLTSCKKEYTCTCTAAGQTTDVKTEKKVKKSEAEDMCNALSTQYAILGGSCKLK</sequence>
<evidence type="ECO:0008006" key="3">
    <source>
        <dbReference type="Google" id="ProtNLM"/>
    </source>
</evidence>
<dbReference type="Proteomes" id="UP001501410">
    <property type="component" value="Unassembled WGS sequence"/>
</dbReference>
<reference evidence="2" key="1">
    <citation type="journal article" date="2019" name="Int. J. Syst. Evol. Microbiol.">
        <title>The Global Catalogue of Microorganisms (GCM) 10K type strain sequencing project: providing services to taxonomists for standard genome sequencing and annotation.</title>
        <authorList>
            <consortium name="The Broad Institute Genomics Platform"/>
            <consortium name="The Broad Institute Genome Sequencing Center for Infectious Disease"/>
            <person name="Wu L."/>
            <person name="Ma J."/>
        </authorList>
    </citation>
    <scope>NUCLEOTIDE SEQUENCE [LARGE SCALE GENOMIC DNA]</scope>
    <source>
        <strain evidence="2">JCM 31921</strain>
    </source>
</reference>